<organism evidence="1 2">
    <name type="scientific">Glaciimonas immobilis</name>
    <dbReference type="NCBI Taxonomy" id="728004"/>
    <lineage>
        <taxon>Bacteria</taxon>
        <taxon>Pseudomonadati</taxon>
        <taxon>Pseudomonadota</taxon>
        <taxon>Betaproteobacteria</taxon>
        <taxon>Burkholderiales</taxon>
        <taxon>Oxalobacteraceae</taxon>
        <taxon>Glaciimonas</taxon>
    </lineage>
</organism>
<dbReference type="EMBL" id="JACHHQ010000006">
    <property type="protein sequence ID" value="MBB5201226.1"/>
    <property type="molecule type" value="Genomic_DNA"/>
</dbReference>
<reference evidence="1 2" key="1">
    <citation type="submission" date="2020-08" db="EMBL/GenBank/DDBJ databases">
        <title>Genomic Encyclopedia of Type Strains, Phase IV (KMG-IV): sequencing the most valuable type-strain genomes for metagenomic binning, comparative biology and taxonomic classification.</title>
        <authorList>
            <person name="Goeker M."/>
        </authorList>
    </citation>
    <scope>NUCLEOTIDE SEQUENCE [LARGE SCALE GENOMIC DNA]</scope>
    <source>
        <strain evidence="1 2">DSM 23240</strain>
    </source>
</reference>
<proteinExistence type="predicted"/>
<name>A0A840RWI0_9BURK</name>
<dbReference type="AlphaFoldDB" id="A0A840RWI0"/>
<accession>A0A840RWI0</accession>
<dbReference type="Proteomes" id="UP000571084">
    <property type="component" value="Unassembled WGS sequence"/>
</dbReference>
<protein>
    <submittedName>
        <fullName evidence="1">Uncharacterized protein</fullName>
    </submittedName>
</protein>
<sequence>MTMPNSIPQILPRIVFNTAMSMGLFGLGGCTVVTVASMAVGATVAVGSAAVGVATTVVSGTVKAGGAVVGAVVD</sequence>
<comment type="caution">
    <text evidence="1">The sequence shown here is derived from an EMBL/GenBank/DDBJ whole genome shotgun (WGS) entry which is preliminary data.</text>
</comment>
<gene>
    <name evidence="1" type="ORF">HNR39_003075</name>
</gene>
<evidence type="ECO:0000313" key="2">
    <source>
        <dbReference type="Proteomes" id="UP000571084"/>
    </source>
</evidence>
<keyword evidence="2" id="KW-1185">Reference proteome</keyword>
<dbReference type="RefSeq" id="WP_168056665.1">
    <property type="nucleotide sequence ID" value="NZ_JAAOZT010000012.1"/>
</dbReference>
<evidence type="ECO:0000313" key="1">
    <source>
        <dbReference type="EMBL" id="MBB5201226.1"/>
    </source>
</evidence>